<dbReference type="PANTHER" id="PTHR23199">
    <property type="entry name" value="NEUROTROPHIN 1-RELATED"/>
    <property type="match status" value="1"/>
</dbReference>
<feature type="region of interest" description="Disordered" evidence="5">
    <location>
        <begin position="267"/>
        <end position="309"/>
    </location>
</feature>
<evidence type="ECO:0000256" key="4">
    <source>
        <dbReference type="ARBA" id="ARBA00023180"/>
    </source>
</evidence>
<dbReference type="Proteomes" id="UP000479190">
    <property type="component" value="Unassembled WGS sequence"/>
</dbReference>
<dbReference type="GO" id="GO:0005615">
    <property type="term" value="C:extracellular space"/>
    <property type="evidence" value="ECO:0007669"/>
    <property type="project" value="UniProtKB-ARBA"/>
</dbReference>
<comment type="subunit">
    <text evidence="1">Homodimer; disulfide-linked.</text>
</comment>
<feature type="compositionally biased region" description="Basic residues" evidence="5">
    <location>
        <begin position="458"/>
        <end position="467"/>
    </location>
</feature>
<dbReference type="Gene3D" id="2.10.90.10">
    <property type="entry name" value="Cystine-knot cytokines"/>
    <property type="match status" value="1"/>
</dbReference>
<evidence type="ECO:0000259" key="6">
    <source>
        <dbReference type="Pfam" id="PF16077"/>
    </source>
</evidence>
<feature type="compositionally biased region" description="Polar residues" evidence="5">
    <location>
        <begin position="165"/>
        <end position="175"/>
    </location>
</feature>
<keyword evidence="4" id="KW-0325">Glycoprotein</keyword>
<keyword evidence="3" id="KW-1015">Disulfide bond</keyword>
<dbReference type="GO" id="GO:0045087">
    <property type="term" value="P:innate immune response"/>
    <property type="evidence" value="ECO:0007669"/>
    <property type="project" value="TreeGrafter"/>
</dbReference>
<dbReference type="InterPro" id="IPR029034">
    <property type="entry name" value="Cystine-knot_cytokine"/>
</dbReference>
<accession>A0A6H5IGS8</accession>
<dbReference type="GO" id="GO:0021556">
    <property type="term" value="P:central nervous system formation"/>
    <property type="evidence" value="ECO:0007669"/>
    <property type="project" value="TreeGrafter"/>
</dbReference>
<evidence type="ECO:0000256" key="1">
    <source>
        <dbReference type="ARBA" id="ARBA00011748"/>
    </source>
</evidence>
<feature type="region of interest" description="Disordered" evidence="5">
    <location>
        <begin position="149"/>
        <end position="198"/>
    </location>
</feature>
<feature type="domain" description="Spaetzle" evidence="6">
    <location>
        <begin position="335"/>
        <end position="425"/>
    </location>
</feature>
<dbReference type="GO" id="GO:0005121">
    <property type="term" value="F:Toll binding"/>
    <property type="evidence" value="ECO:0007669"/>
    <property type="project" value="TreeGrafter"/>
</dbReference>
<keyword evidence="8" id="KW-1185">Reference proteome</keyword>
<gene>
    <name evidence="7" type="ORF">TBRA_LOCUS8096</name>
</gene>
<dbReference type="SUPFAM" id="SSF57501">
    <property type="entry name" value="Cystine-knot cytokines"/>
    <property type="match status" value="1"/>
</dbReference>
<sequence>MDKRIAIDLGRPRLGEAVTNPYGYDGASACSSEKFSRAGRSRPLPCDLHTDSWCLDAGNEYPWHAVQRFVKENEGLMKRMYGNQRHLKVLKKELARQNIDVVIDHSGKKFYYPDDDDDDEDDYDASFRNKWRYDSRLDSSNHIRASRQLQDELVLPNEDGKDVKLNSSSVTTDEAPSSPIPETSTSTTDGSTTSTTSTTISAKINLTVSSTNAQTSSTEKATTTTDSSLPAMVVSLSQIANIHNLNNNAIVEQQIDRSDVDVEELTEIPSTDAEVGEKQEFRPRPEYNKPTETTSSRPSPSETNSTGTEGQLFQDYTAKDKPEAPQPVLKVRGINACPVKEEVVAPFWANNTRGEVLALLNFYPFEQYVHWEKCTHEHKQMYCRDGCRCEQQYRLHRLLAYDPNNECRGIFSDWFKFPSCCVCRCYELPLEFRFTSRSPRQWGGVLKVRTPEPPPPVPRRRQAREYL</sequence>
<feature type="region of interest" description="Disordered" evidence="5">
    <location>
        <begin position="445"/>
        <end position="467"/>
    </location>
</feature>
<dbReference type="EMBL" id="CADCXV010000810">
    <property type="protein sequence ID" value="CAB0036218.1"/>
    <property type="molecule type" value="Genomic_DNA"/>
</dbReference>
<dbReference type="PANTHER" id="PTHR23199:SF5">
    <property type="entry name" value="PROTEIN SPAETZLE 4"/>
    <property type="match status" value="1"/>
</dbReference>
<evidence type="ECO:0000256" key="2">
    <source>
        <dbReference type="ARBA" id="ARBA00022729"/>
    </source>
</evidence>
<organism evidence="7 8">
    <name type="scientific">Trichogramma brassicae</name>
    <dbReference type="NCBI Taxonomy" id="86971"/>
    <lineage>
        <taxon>Eukaryota</taxon>
        <taxon>Metazoa</taxon>
        <taxon>Ecdysozoa</taxon>
        <taxon>Arthropoda</taxon>
        <taxon>Hexapoda</taxon>
        <taxon>Insecta</taxon>
        <taxon>Pterygota</taxon>
        <taxon>Neoptera</taxon>
        <taxon>Endopterygota</taxon>
        <taxon>Hymenoptera</taxon>
        <taxon>Apocrita</taxon>
        <taxon>Proctotrupomorpha</taxon>
        <taxon>Chalcidoidea</taxon>
        <taxon>Trichogrammatidae</taxon>
        <taxon>Trichogramma</taxon>
    </lineage>
</organism>
<name>A0A6H5IGS8_9HYME</name>
<evidence type="ECO:0000313" key="7">
    <source>
        <dbReference type="EMBL" id="CAB0036218.1"/>
    </source>
</evidence>
<dbReference type="AlphaFoldDB" id="A0A6H5IGS8"/>
<protein>
    <recommendedName>
        <fullName evidence="6">Spaetzle domain-containing protein</fullName>
    </recommendedName>
</protein>
<proteinExistence type="predicted"/>
<dbReference type="Pfam" id="PF16077">
    <property type="entry name" value="Spaetzle"/>
    <property type="match status" value="1"/>
</dbReference>
<dbReference type="GO" id="GO:0008083">
    <property type="term" value="F:growth factor activity"/>
    <property type="evidence" value="ECO:0007669"/>
    <property type="project" value="TreeGrafter"/>
</dbReference>
<dbReference type="InterPro" id="IPR052444">
    <property type="entry name" value="Spz/Toll_ligand-like"/>
</dbReference>
<feature type="compositionally biased region" description="Basic and acidic residues" evidence="5">
    <location>
        <begin position="275"/>
        <end position="289"/>
    </location>
</feature>
<evidence type="ECO:0000313" key="8">
    <source>
        <dbReference type="Proteomes" id="UP000479190"/>
    </source>
</evidence>
<dbReference type="OrthoDB" id="6594799at2759"/>
<evidence type="ECO:0000256" key="3">
    <source>
        <dbReference type="ARBA" id="ARBA00023157"/>
    </source>
</evidence>
<dbReference type="InterPro" id="IPR032104">
    <property type="entry name" value="Spaetzle"/>
</dbReference>
<evidence type="ECO:0000256" key="5">
    <source>
        <dbReference type="SAM" id="MobiDB-lite"/>
    </source>
</evidence>
<keyword evidence="2" id="KW-0732">Signal</keyword>
<reference evidence="7 8" key="1">
    <citation type="submission" date="2020-02" db="EMBL/GenBank/DDBJ databases">
        <authorList>
            <person name="Ferguson B K."/>
        </authorList>
    </citation>
    <scope>NUCLEOTIDE SEQUENCE [LARGE SCALE GENOMIC DNA]</scope>
</reference>
<feature type="compositionally biased region" description="Low complexity" evidence="5">
    <location>
        <begin position="176"/>
        <end position="198"/>
    </location>
</feature>
<dbReference type="FunFam" id="2.10.90.10:FF:000018">
    <property type="entry name" value="Spatzle 4"/>
    <property type="match status" value="1"/>
</dbReference>
<feature type="compositionally biased region" description="Low complexity" evidence="5">
    <location>
        <begin position="290"/>
        <end position="306"/>
    </location>
</feature>